<feature type="region of interest" description="Disordered" evidence="1">
    <location>
        <begin position="1"/>
        <end position="109"/>
    </location>
</feature>
<accession>A0A804NHV4</accession>
<keyword evidence="3" id="KW-1185">Reference proteome</keyword>
<sequence length="109" mass="11098">VPSGDPGGEGRPALAGEARAPVVEAAGGGEGGADLGHGGADGHGEGAGDEPAERHGGGPAEVEPRVVERRDPRQHRDDGEGEGEVGQHPGRSQTDKRACRRGRSKERNK</sequence>
<dbReference type="AlphaFoldDB" id="A0A804NHV4"/>
<feature type="compositionally biased region" description="Basic and acidic residues" evidence="1">
    <location>
        <begin position="40"/>
        <end position="78"/>
    </location>
</feature>
<dbReference type="InParanoid" id="A0A804NHV4"/>
<feature type="compositionally biased region" description="Basic residues" evidence="1">
    <location>
        <begin position="98"/>
        <end position="109"/>
    </location>
</feature>
<dbReference type="EnsemblPlants" id="Zm00001eb161680_T001">
    <property type="protein sequence ID" value="Zm00001eb161680_P001"/>
    <property type="gene ID" value="Zm00001eb161680"/>
</dbReference>
<evidence type="ECO:0000256" key="1">
    <source>
        <dbReference type="SAM" id="MobiDB-lite"/>
    </source>
</evidence>
<protein>
    <submittedName>
        <fullName evidence="2">Uncharacterized protein</fullName>
    </submittedName>
</protein>
<reference evidence="2" key="2">
    <citation type="submission" date="2019-07" db="EMBL/GenBank/DDBJ databases">
        <authorList>
            <person name="Seetharam A."/>
            <person name="Woodhouse M."/>
            <person name="Cannon E."/>
        </authorList>
    </citation>
    <scope>NUCLEOTIDE SEQUENCE [LARGE SCALE GENOMIC DNA]</scope>
    <source>
        <strain evidence="2">cv. B73</strain>
    </source>
</reference>
<evidence type="ECO:0000313" key="2">
    <source>
        <dbReference type="EnsemblPlants" id="Zm00001eb161680_P001"/>
    </source>
</evidence>
<feature type="compositionally biased region" description="Low complexity" evidence="1">
    <location>
        <begin position="15"/>
        <end position="25"/>
    </location>
</feature>
<feature type="compositionally biased region" description="Gly residues" evidence="1">
    <location>
        <begin position="1"/>
        <end position="10"/>
    </location>
</feature>
<dbReference type="Proteomes" id="UP000007305">
    <property type="component" value="Chromosome 3"/>
</dbReference>
<evidence type="ECO:0000313" key="3">
    <source>
        <dbReference type="Proteomes" id="UP000007305"/>
    </source>
</evidence>
<reference evidence="2" key="3">
    <citation type="submission" date="2021-05" db="UniProtKB">
        <authorList>
            <consortium name="EnsemblPlants"/>
        </authorList>
    </citation>
    <scope>IDENTIFICATION</scope>
    <source>
        <strain evidence="2">cv. B73</strain>
    </source>
</reference>
<dbReference type="Gramene" id="Zm00001eb161680_T001">
    <property type="protein sequence ID" value="Zm00001eb161680_P001"/>
    <property type="gene ID" value="Zm00001eb161680"/>
</dbReference>
<reference evidence="3" key="1">
    <citation type="submission" date="2015-12" db="EMBL/GenBank/DDBJ databases">
        <title>Update maize B73 reference genome by single molecule sequencing technologies.</title>
        <authorList>
            <consortium name="Maize Genome Sequencing Project"/>
            <person name="Ware D."/>
        </authorList>
    </citation>
    <scope>NUCLEOTIDE SEQUENCE [LARGE SCALE GENOMIC DNA]</scope>
    <source>
        <strain evidence="3">cv. B73</strain>
    </source>
</reference>
<feature type="compositionally biased region" description="Gly residues" evidence="1">
    <location>
        <begin position="26"/>
        <end position="39"/>
    </location>
</feature>
<name>A0A804NHV4_MAIZE</name>
<proteinExistence type="predicted"/>
<organism evidence="2 3">
    <name type="scientific">Zea mays</name>
    <name type="common">Maize</name>
    <dbReference type="NCBI Taxonomy" id="4577"/>
    <lineage>
        <taxon>Eukaryota</taxon>
        <taxon>Viridiplantae</taxon>
        <taxon>Streptophyta</taxon>
        <taxon>Embryophyta</taxon>
        <taxon>Tracheophyta</taxon>
        <taxon>Spermatophyta</taxon>
        <taxon>Magnoliopsida</taxon>
        <taxon>Liliopsida</taxon>
        <taxon>Poales</taxon>
        <taxon>Poaceae</taxon>
        <taxon>PACMAD clade</taxon>
        <taxon>Panicoideae</taxon>
        <taxon>Andropogonodae</taxon>
        <taxon>Andropogoneae</taxon>
        <taxon>Tripsacinae</taxon>
        <taxon>Zea</taxon>
    </lineage>
</organism>